<dbReference type="InterPro" id="IPR018060">
    <property type="entry name" value="HTH_AraC"/>
</dbReference>
<gene>
    <name evidence="5" type="ORF">DB891_04460</name>
</gene>
<dbReference type="GO" id="GO:0043565">
    <property type="term" value="F:sequence-specific DNA binding"/>
    <property type="evidence" value="ECO:0007669"/>
    <property type="project" value="InterPro"/>
</dbReference>
<proteinExistence type="predicted"/>
<keyword evidence="2" id="KW-0238">DNA-binding</keyword>
<evidence type="ECO:0000313" key="6">
    <source>
        <dbReference type="Proteomes" id="UP000245618"/>
    </source>
</evidence>
<name>A0A2U1K0F1_9FLAO</name>
<keyword evidence="3" id="KW-0804">Transcription</keyword>
<dbReference type="Gene3D" id="1.10.10.60">
    <property type="entry name" value="Homeodomain-like"/>
    <property type="match status" value="1"/>
</dbReference>
<dbReference type="GO" id="GO:0003700">
    <property type="term" value="F:DNA-binding transcription factor activity"/>
    <property type="evidence" value="ECO:0007669"/>
    <property type="project" value="InterPro"/>
</dbReference>
<dbReference type="Proteomes" id="UP000245618">
    <property type="component" value="Unassembled WGS sequence"/>
</dbReference>
<keyword evidence="1" id="KW-0805">Transcription regulation</keyword>
<dbReference type="EMBL" id="QCZH01000003">
    <property type="protein sequence ID" value="PWA10488.1"/>
    <property type="molecule type" value="Genomic_DNA"/>
</dbReference>
<evidence type="ECO:0000256" key="1">
    <source>
        <dbReference type="ARBA" id="ARBA00023015"/>
    </source>
</evidence>
<evidence type="ECO:0000259" key="4">
    <source>
        <dbReference type="PROSITE" id="PS01124"/>
    </source>
</evidence>
<evidence type="ECO:0000313" key="5">
    <source>
        <dbReference type="EMBL" id="PWA10488.1"/>
    </source>
</evidence>
<keyword evidence="6" id="KW-1185">Reference proteome</keyword>
<evidence type="ECO:0000256" key="3">
    <source>
        <dbReference type="ARBA" id="ARBA00023163"/>
    </source>
</evidence>
<dbReference type="PANTHER" id="PTHR43280:SF32">
    <property type="entry name" value="TRANSCRIPTIONAL REGULATORY PROTEIN"/>
    <property type="match status" value="1"/>
</dbReference>
<dbReference type="InterPro" id="IPR009057">
    <property type="entry name" value="Homeodomain-like_sf"/>
</dbReference>
<dbReference type="Pfam" id="PF12833">
    <property type="entry name" value="HTH_18"/>
    <property type="match status" value="1"/>
</dbReference>
<dbReference type="PANTHER" id="PTHR43280">
    <property type="entry name" value="ARAC-FAMILY TRANSCRIPTIONAL REGULATOR"/>
    <property type="match status" value="1"/>
</dbReference>
<comment type="caution">
    <text evidence="5">The sequence shown here is derived from an EMBL/GenBank/DDBJ whole genome shotgun (WGS) entry which is preliminary data.</text>
</comment>
<reference evidence="5 6" key="1">
    <citation type="submission" date="2018-04" db="EMBL/GenBank/DDBJ databases">
        <title>Flavobacterium sp. nov., isolated from glacier ice.</title>
        <authorList>
            <person name="Liu Q."/>
            <person name="Xin Y.-H."/>
        </authorList>
    </citation>
    <scope>NUCLEOTIDE SEQUENCE [LARGE SCALE GENOMIC DNA]</scope>
    <source>
        <strain evidence="5 6">LB2P30</strain>
    </source>
</reference>
<organism evidence="5 6">
    <name type="scientific">Flavobacterium laiguense</name>
    <dbReference type="NCBI Taxonomy" id="2169409"/>
    <lineage>
        <taxon>Bacteria</taxon>
        <taxon>Pseudomonadati</taxon>
        <taxon>Bacteroidota</taxon>
        <taxon>Flavobacteriia</taxon>
        <taxon>Flavobacteriales</taxon>
        <taxon>Flavobacteriaceae</taxon>
        <taxon>Flavobacterium</taxon>
    </lineage>
</organism>
<dbReference type="SUPFAM" id="SSF46689">
    <property type="entry name" value="Homeodomain-like"/>
    <property type="match status" value="1"/>
</dbReference>
<dbReference type="PROSITE" id="PS01124">
    <property type="entry name" value="HTH_ARAC_FAMILY_2"/>
    <property type="match status" value="1"/>
</dbReference>
<dbReference type="AlphaFoldDB" id="A0A2U1K0F1"/>
<evidence type="ECO:0000256" key="2">
    <source>
        <dbReference type="ARBA" id="ARBA00023125"/>
    </source>
</evidence>
<protein>
    <recommendedName>
        <fullName evidence="4">HTH araC/xylS-type domain-containing protein</fullName>
    </recommendedName>
</protein>
<dbReference type="SMART" id="SM00342">
    <property type="entry name" value="HTH_ARAC"/>
    <property type="match status" value="1"/>
</dbReference>
<sequence>MSDQLQICLVSFTPEFIFENSIRIQHIGYFDFYIRKLPSKIFIKNKDLQHLIFLFEQLYRKTRKSNKQIFKEEVLLLSFNLFLYVLAEKYSNYFQQLNENYTIKEKLVLQFFKILEMNCRKHHDVKYYAEALSMTPDNLTKIIKELTEKTAKRFIVEAIVLEAKNLLRNEDLNISNISEELQYINYSSFSIFFKRHTSLSPSEYRSRLNSH</sequence>
<feature type="domain" description="HTH araC/xylS-type" evidence="4">
    <location>
        <begin position="109"/>
        <end position="207"/>
    </location>
</feature>
<accession>A0A2U1K0F1</accession>